<evidence type="ECO:0000256" key="6">
    <source>
        <dbReference type="ARBA" id="ARBA00022824"/>
    </source>
</evidence>
<protein>
    <submittedName>
        <fullName evidence="15">Cytochrome P450 family 4 subfamily A member 21</fullName>
    </submittedName>
</protein>
<keyword evidence="8" id="KW-1133">Transmembrane helix</keyword>
<dbReference type="FunFam" id="1.10.630.10:FF:000005">
    <property type="entry name" value="cytochrome P450 4F22 isoform X2"/>
    <property type="match status" value="1"/>
</dbReference>
<keyword evidence="12" id="KW-0472">Membrane</keyword>
<dbReference type="GO" id="GO:0016712">
    <property type="term" value="F:oxidoreductase activity, acting on paired donors, with incorporation or reduction of molecular oxygen, reduced flavin or flavoprotein as one donor, and incorporation of one atom of oxygen"/>
    <property type="evidence" value="ECO:0007669"/>
    <property type="project" value="UniProtKB-ARBA"/>
</dbReference>
<evidence type="ECO:0000256" key="1">
    <source>
        <dbReference type="ARBA" id="ARBA00004477"/>
    </source>
</evidence>
<dbReference type="PRINTS" id="PR00463">
    <property type="entry name" value="EP450I"/>
</dbReference>
<evidence type="ECO:0000256" key="9">
    <source>
        <dbReference type="ARBA" id="ARBA00023002"/>
    </source>
</evidence>
<dbReference type="AlphaFoldDB" id="A0A900NMR1"/>
<reference evidence="15" key="3">
    <citation type="submission" date="2025-08" db="UniProtKB">
        <authorList>
            <consortium name="Ensembl"/>
        </authorList>
    </citation>
    <scope>IDENTIFICATION</scope>
</reference>
<dbReference type="GO" id="GO:0006629">
    <property type="term" value="P:lipid metabolic process"/>
    <property type="evidence" value="ECO:0007669"/>
    <property type="project" value="UniProtKB-ARBA"/>
</dbReference>
<accession>A0A900NMR1</accession>
<evidence type="ECO:0000256" key="5">
    <source>
        <dbReference type="ARBA" id="ARBA00022723"/>
    </source>
</evidence>
<dbReference type="GO" id="GO:0005789">
    <property type="term" value="C:endoplasmic reticulum membrane"/>
    <property type="evidence" value="ECO:0007669"/>
    <property type="project" value="UniProtKB-SubCell"/>
</dbReference>
<evidence type="ECO:0000256" key="14">
    <source>
        <dbReference type="RuleBase" id="RU000461"/>
    </source>
</evidence>
<dbReference type="Proteomes" id="UP000008227">
    <property type="component" value="Chromosome 6"/>
</dbReference>
<organism evidence="15 16">
    <name type="scientific">Sus scrofa</name>
    <name type="common">Pig</name>
    <dbReference type="NCBI Taxonomy" id="9823"/>
    <lineage>
        <taxon>Eukaryota</taxon>
        <taxon>Metazoa</taxon>
        <taxon>Chordata</taxon>
        <taxon>Craniata</taxon>
        <taxon>Vertebrata</taxon>
        <taxon>Euteleostomi</taxon>
        <taxon>Mammalia</taxon>
        <taxon>Eutheria</taxon>
        <taxon>Laurasiatheria</taxon>
        <taxon>Artiodactyla</taxon>
        <taxon>Suina</taxon>
        <taxon>Suidae</taxon>
        <taxon>Sus</taxon>
    </lineage>
</organism>
<name>A0A900NMR1_PIG</name>
<evidence type="ECO:0000313" key="16">
    <source>
        <dbReference type="Proteomes" id="UP000008227"/>
    </source>
</evidence>
<keyword evidence="6" id="KW-0256">Endoplasmic reticulum</keyword>
<keyword evidence="4" id="KW-0812">Transmembrane</keyword>
<keyword evidence="9 14" id="KW-0560">Oxidoreductase</keyword>
<dbReference type="GeneTree" id="ENSGT00940000155173"/>
<dbReference type="PANTHER" id="PTHR24291">
    <property type="entry name" value="CYTOCHROME P450 FAMILY 4"/>
    <property type="match status" value="1"/>
</dbReference>
<keyword evidence="16" id="KW-1185">Reference proteome</keyword>
<reference evidence="15" key="2">
    <citation type="journal article" date="2020" name="Gigascience">
        <title>An improved pig reference genome sequence to enable pig genetics and genomics research.</title>
        <authorList>
            <person name="Warr A."/>
            <person name="Affara N."/>
            <person name="Aken B."/>
            <person name="Beiki H."/>
            <person name="Bickhart D.M."/>
            <person name="Billis K."/>
            <person name="Chow W."/>
            <person name="Eory L."/>
            <person name="Finlayson H.A."/>
            <person name="Flicek P."/>
            <person name="Giron C.G."/>
            <person name="Griffin D.K."/>
            <person name="Hall R."/>
            <person name="Hannum G."/>
            <person name="Hourlier T."/>
            <person name="Howe K."/>
            <person name="Hume D.A."/>
            <person name="Izuogu O."/>
            <person name="Kim K."/>
            <person name="Koren S."/>
            <person name="Liu H."/>
            <person name="Manchanda N."/>
            <person name="Martin F.J."/>
            <person name="Nonneman D.J."/>
            <person name="O'Connor R.E."/>
            <person name="Phillippy A.M."/>
            <person name="Rohrer G.A."/>
            <person name="Rosen B.D."/>
            <person name="Rund L.A."/>
            <person name="Sargent C.A."/>
            <person name="Schook L.B."/>
            <person name="Schroeder S.G."/>
            <person name="Schwartz A.S."/>
            <person name="Skinner B.M."/>
            <person name="Talbot R."/>
            <person name="Tseng E."/>
            <person name="Tuggle C.K."/>
            <person name="Watson M."/>
            <person name="Smith T.P.L."/>
            <person name="Archibald A.L."/>
        </authorList>
    </citation>
    <scope>NUCLEOTIDE SEQUENCE [LARGE SCALE GENOMIC DNA]</scope>
    <source>
        <strain evidence="15">Duroc</strain>
    </source>
</reference>
<keyword evidence="7" id="KW-0521">NADP</keyword>
<dbReference type="InterPro" id="IPR002401">
    <property type="entry name" value="Cyt_P450_E_grp-I"/>
</dbReference>
<dbReference type="InterPro" id="IPR050196">
    <property type="entry name" value="Cytochrome_P450_Monoox"/>
</dbReference>
<proteinExistence type="inferred from homology"/>
<dbReference type="PANTHER" id="PTHR24291:SF39">
    <property type="entry name" value="CYTOCHROME P450 4A11-RELATED"/>
    <property type="match status" value="1"/>
</dbReference>
<evidence type="ECO:0000256" key="13">
    <source>
        <dbReference type="PIRSR" id="PIRSR602401-1"/>
    </source>
</evidence>
<evidence type="ECO:0000256" key="3">
    <source>
        <dbReference type="ARBA" id="ARBA00022617"/>
    </source>
</evidence>
<feature type="binding site" description="axial binding residue" evidence="13">
    <location>
        <position position="436"/>
    </location>
    <ligand>
        <name>heme</name>
        <dbReference type="ChEBI" id="CHEBI:30413"/>
    </ligand>
    <ligandPart>
        <name>Fe</name>
        <dbReference type="ChEBI" id="CHEBI:18248"/>
    </ligandPart>
</feature>
<dbReference type="Ensembl" id="ENSSSCT00000004307.5">
    <property type="protein sequence ID" value="ENSSSCP00000004207.4"/>
    <property type="gene ID" value="ENSSSCG00000058165.1"/>
</dbReference>
<evidence type="ECO:0000256" key="8">
    <source>
        <dbReference type="ARBA" id="ARBA00022989"/>
    </source>
</evidence>
<dbReference type="Gene3D" id="1.10.630.10">
    <property type="entry name" value="Cytochrome P450"/>
    <property type="match status" value="1"/>
</dbReference>
<keyword evidence="3 13" id="KW-0349">Heme</keyword>
<sequence length="489" mass="55439">MTVPALASISGLLQVASLLGLLLLLLKAAQLYLRRQWLLKALQQFPSPPSHWLYGHSREFQEESELQPLLKRVEKYPSACARWLWGTRAMVLVYDPDYMKVVLARSGCGLLLLNGQMWFQRRRMLTPAFHYDILKPYVGLMAKSVQVMLDKWEQLVAQDPRLEIVGPVSLMTLDTIMKCAFSHQGSAQTDGDSQSYIQAIWDLKNLIFSRLRSAFLQNDIIYRLSPEGRQCQRACQKVHQHTDRVIQLRKTHLQKEGEMENVKKKRHLDFLDILLFARMENGNSLSDTDVRAEVDTFMAAGHDSTASGISWVLYALASNPEHQQRCREEIQGLLGDGTSITWDHLDQMPYTTMCIKEALRLYPPVPSVGRELSKPITFPDGRSLPAGIILSLSIYGLHHNPQVWPNPEEFDPSRFAPGSARHSHAFMPFSGGSRNCIGKQFAMNEMKVVVALTLLRFELAPDPSRIPVPIQGIVLKSKNGIHLNLRKIP</sequence>
<comment type="similarity">
    <text evidence="2 14">Belongs to the cytochrome P450 family.</text>
</comment>
<evidence type="ECO:0000256" key="4">
    <source>
        <dbReference type="ARBA" id="ARBA00022692"/>
    </source>
</evidence>
<comment type="cofactor">
    <cofactor evidence="13">
        <name>heme</name>
        <dbReference type="ChEBI" id="CHEBI:30413"/>
    </cofactor>
</comment>
<evidence type="ECO:0000313" key="15">
    <source>
        <dbReference type="Ensembl" id="ENSSSCP00000004207.4"/>
    </source>
</evidence>
<keyword evidence="5 13" id="KW-0479">Metal-binding</keyword>
<evidence type="ECO:0000256" key="11">
    <source>
        <dbReference type="ARBA" id="ARBA00023033"/>
    </source>
</evidence>
<dbReference type="GO" id="GO:0005506">
    <property type="term" value="F:iron ion binding"/>
    <property type="evidence" value="ECO:0007669"/>
    <property type="project" value="InterPro"/>
</dbReference>
<evidence type="ECO:0000256" key="12">
    <source>
        <dbReference type="ARBA" id="ARBA00023136"/>
    </source>
</evidence>
<keyword evidence="11 14" id="KW-0503">Monooxygenase</keyword>
<dbReference type="GO" id="GO:0020037">
    <property type="term" value="F:heme binding"/>
    <property type="evidence" value="ECO:0007669"/>
    <property type="project" value="InterPro"/>
</dbReference>
<dbReference type="InterPro" id="IPR036396">
    <property type="entry name" value="Cyt_P450_sf"/>
</dbReference>
<evidence type="ECO:0000256" key="7">
    <source>
        <dbReference type="ARBA" id="ARBA00022857"/>
    </source>
</evidence>
<dbReference type="PROSITE" id="PS00086">
    <property type="entry name" value="CYTOCHROME_P450"/>
    <property type="match status" value="1"/>
</dbReference>
<evidence type="ECO:0000256" key="10">
    <source>
        <dbReference type="ARBA" id="ARBA00023004"/>
    </source>
</evidence>
<evidence type="ECO:0000256" key="2">
    <source>
        <dbReference type="ARBA" id="ARBA00010617"/>
    </source>
</evidence>
<dbReference type="InterPro" id="IPR001128">
    <property type="entry name" value="Cyt_P450"/>
</dbReference>
<keyword evidence="10 13" id="KW-0408">Iron</keyword>
<dbReference type="Pfam" id="PF00067">
    <property type="entry name" value="p450"/>
    <property type="match status" value="1"/>
</dbReference>
<reference evidence="15" key="4">
    <citation type="submission" date="2025-09" db="UniProtKB">
        <authorList>
            <consortium name="Ensembl"/>
        </authorList>
    </citation>
    <scope>IDENTIFICATION</scope>
</reference>
<dbReference type="InterPro" id="IPR017972">
    <property type="entry name" value="Cyt_P450_CS"/>
</dbReference>
<dbReference type="SUPFAM" id="SSF48264">
    <property type="entry name" value="Cytochrome P450"/>
    <property type="match status" value="1"/>
</dbReference>
<dbReference type="PRINTS" id="PR00385">
    <property type="entry name" value="P450"/>
</dbReference>
<comment type="subcellular location">
    <subcellularLocation>
        <location evidence="1">Endoplasmic reticulum membrane</location>
        <topology evidence="1">Multi-pass membrane protein</topology>
    </subcellularLocation>
</comment>
<dbReference type="CDD" id="cd20678">
    <property type="entry name" value="CYP4B-like"/>
    <property type="match status" value="1"/>
</dbReference>
<reference evidence="16" key="1">
    <citation type="submission" date="2009-11" db="EMBL/GenBank/DDBJ databases">
        <authorList>
            <consortium name="Porcine genome sequencing project"/>
        </authorList>
    </citation>
    <scope>NUCLEOTIDE SEQUENCE [LARGE SCALE GENOMIC DNA]</scope>
    <source>
        <strain evidence="16">Duroc</strain>
    </source>
</reference>
<gene>
    <name evidence="15" type="primary">CYP4A21</name>
</gene>